<dbReference type="Proteomes" id="UP000028582">
    <property type="component" value="Unassembled WGS sequence"/>
</dbReference>
<accession>A0A081ASK3</accession>
<dbReference type="InterPro" id="IPR031825">
    <property type="entry name" value="RXLR"/>
</dbReference>
<sequence>MRLHYFLMIVMASLGASNSAVSATSVTGDSKYVKTNEVKLHLIKTFQTGTRRKRFLRTGDTSKMDYYYDPNKRGVFIEDKLEKSLTNRSRANKLYEEWYKSGYSAKTVASGLNQDENRELVRIYKELAQGYAAYIKNKSL</sequence>
<protein>
    <recommendedName>
        <fullName evidence="5">RxLR effector protein</fullName>
    </recommendedName>
</protein>
<dbReference type="OrthoDB" id="101840at2759"/>
<organism evidence="6 7">
    <name type="scientific">Phytophthora nicotianae P1976</name>
    <dbReference type="NCBI Taxonomy" id="1317066"/>
    <lineage>
        <taxon>Eukaryota</taxon>
        <taxon>Sar</taxon>
        <taxon>Stramenopiles</taxon>
        <taxon>Oomycota</taxon>
        <taxon>Peronosporomycetes</taxon>
        <taxon>Peronosporales</taxon>
        <taxon>Peronosporaceae</taxon>
        <taxon>Phytophthora</taxon>
    </lineage>
</organism>
<evidence type="ECO:0000256" key="5">
    <source>
        <dbReference type="RuleBase" id="RU367124"/>
    </source>
</evidence>
<name>A0A081ASK3_PHYNI</name>
<comment type="subcellular location">
    <subcellularLocation>
        <location evidence="1 5">Secreted</location>
    </subcellularLocation>
</comment>
<evidence type="ECO:0000313" key="7">
    <source>
        <dbReference type="Proteomes" id="UP000028582"/>
    </source>
</evidence>
<dbReference type="EMBL" id="ANJA01000787">
    <property type="protein sequence ID" value="ETO81864.1"/>
    <property type="molecule type" value="Genomic_DNA"/>
</dbReference>
<comment type="caution">
    <text evidence="6">The sequence shown here is derived from an EMBL/GenBank/DDBJ whole genome shotgun (WGS) entry which is preliminary data.</text>
</comment>
<keyword evidence="3 5" id="KW-0964">Secreted</keyword>
<evidence type="ECO:0000256" key="2">
    <source>
        <dbReference type="ARBA" id="ARBA00010400"/>
    </source>
</evidence>
<evidence type="ECO:0000256" key="4">
    <source>
        <dbReference type="ARBA" id="ARBA00022729"/>
    </source>
</evidence>
<comment type="function">
    <text evidence="5">Effector that suppresses plant defense responses during pathogen infection.</text>
</comment>
<feature type="signal peptide" evidence="5">
    <location>
        <begin position="1"/>
        <end position="23"/>
    </location>
</feature>
<proteinExistence type="inferred from homology"/>
<feature type="chain" id="PRO_5028517994" description="RxLR effector protein" evidence="5">
    <location>
        <begin position="24"/>
        <end position="140"/>
    </location>
</feature>
<keyword evidence="4 5" id="KW-0732">Signal</keyword>
<gene>
    <name evidence="6" type="ORF">F444_03902</name>
</gene>
<evidence type="ECO:0000256" key="1">
    <source>
        <dbReference type="ARBA" id="ARBA00004613"/>
    </source>
</evidence>
<evidence type="ECO:0000313" key="6">
    <source>
        <dbReference type="EMBL" id="ETO81864.1"/>
    </source>
</evidence>
<dbReference type="Pfam" id="PF16810">
    <property type="entry name" value="RXLR"/>
    <property type="match status" value="1"/>
</dbReference>
<dbReference type="AlphaFoldDB" id="A0A081ASK3"/>
<dbReference type="GO" id="GO:0005576">
    <property type="term" value="C:extracellular region"/>
    <property type="evidence" value="ECO:0007669"/>
    <property type="project" value="UniProtKB-SubCell"/>
</dbReference>
<evidence type="ECO:0000256" key="3">
    <source>
        <dbReference type="ARBA" id="ARBA00022525"/>
    </source>
</evidence>
<dbReference type="Gene3D" id="1.10.10.2460">
    <property type="match status" value="1"/>
</dbReference>
<reference evidence="6 7" key="1">
    <citation type="submission" date="2013-11" db="EMBL/GenBank/DDBJ databases">
        <title>The Genome Sequence of Phytophthora parasitica P1976.</title>
        <authorList>
            <consortium name="The Broad Institute Genomics Platform"/>
            <person name="Russ C."/>
            <person name="Tyler B."/>
            <person name="Panabieres F."/>
            <person name="Shan W."/>
            <person name="Tripathy S."/>
            <person name="Grunwald N."/>
            <person name="Machado M."/>
            <person name="Johnson C.S."/>
            <person name="Walker B."/>
            <person name="Young S."/>
            <person name="Zeng Q."/>
            <person name="Gargeya S."/>
            <person name="Fitzgerald M."/>
            <person name="Haas B."/>
            <person name="Abouelleil A."/>
            <person name="Allen A.W."/>
            <person name="Alvarado L."/>
            <person name="Arachchi H.M."/>
            <person name="Berlin A.M."/>
            <person name="Chapman S.B."/>
            <person name="Gainer-Dewar J."/>
            <person name="Goldberg J."/>
            <person name="Griggs A."/>
            <person name="Gujja S."/>
            <person name="Hansen M."/>
            <person name="Howarth C."/>
            <person name="Imamovic A."/>
            <person name="Ireland A."/>
            <person name="Larimer J."/>
            <person name="McCowan C."/>
            <person name="Murphy C."/>
            <person name="Pearson M."/>
            <person name="Poon T.W."/>
            <person name="Priest M."/>
            <person name="Roberts A."/>
            <person name="Saif S."/>
            <person name="Shea T."/>
            <person name="Sisk P."/>
            <person name="Sykes S."/>
            <person name="Wortman J."/>
            <person name="Nusbaum C."/>
            <person name="Birren B."/>
        </authorList>
    </citation>
    <scope>NUCLEOTIDE SEQUENCE [LARGE SCALE GENOMIC DNA]</scope>
    <source>
        <strain evidence="6 7">P1976</strain>
    </source>
</reference>
<comment type="similarity">
    <text evidence="2 5">Belongs to the RxLR effector family.</text>
</comment>